<evidence type="ECO:0000313" key="2">
    <source>
        <dbReference type="EMBL" id="KAK8569153.1"/>
    </source>
</evidence>
<accession>A0ABR2F2H8</accession>
<dbReference type="PANTHER" id="PTHR37708:SF2">
    <property type="entry name" value="HOMEOBOX HOX-B3-LIKE PROTEIN"/>
    <property type="match status" value="1"/>
</dbReference>
<organism evidence="2 3">
    <name type="scientific">Hibiscus sabdariffa</name>
    <name type="common">roselle</name>
    <dbReference type="NCBI Taxonomy" id="183260"/>
    <lineage>
        <taxon>Eukaryota</taxon>
        <taxon>Viridiplantae</taxon>
        <taxon>Streptophyta</taxon>
        <taxon>Embryophyta</taxon>
        <taxon>Tracheophyta</taxon>
        <taxon>Spermatophyta</taxon>
        <taxon>Magnoliopsida</taxon>
        <taxon>eudicotyledons</taxon>
        <taxon>Gunneridae</taxon>
        <taxon>Pentapetalae</taxon>
        <taxon>rosids</taxon>
        <taxon>malvids</taxon>
        <taxon>Malvales</taxon>
        <taxon>Malvaceae</taxon>
        <taxon>Malvoideae</taxon>
        <taxon>Hibiscus</taxon>
    </lineage>
</organism>
<sequence>MADTIDSQHQTHHSDPSFQSLFHLLDPIPLILPQHHMMERGPRYRAYADLRENKLRMKFEMLQEWEDIQLKQLESTSIPVKPSSLLMQSVPDFSSTLLKENRKPSVTGGIESTPPRTAKNWSKAKGAFLNPKQKRWEETEFKQTPTKKQVKFSSNSGVSNKGPSVLAQSVPDFSASLWKENRKPAVMGRTETTPPSTGKNWSNSIGSKSANSGEKKKGRLVMMRKSYASVEEMKAINGGRRGGKSSARLF</sequence>
<name>A0ABR2F2H8_9ROSI</name>
<proteinExistence type="predicted"/>
<dbReference type="Proteomes" id="UP001472677">
    <property type="component" value="Unassembled WGS sequence"/>
</dbReference>
<feature type="compositionally biased region" description="Polar residues" evidence="1">
    <location>
        <begin position="142"/>
        <end position="162"/>
    </location>
</feature>
<evidence type="ECO:0000256" key="1">
    <source>
        <dbReference type="SAM" id="MobiDB-lite"/>
    </source>
</evidence>
<evidence type="ECO:0000313" key="3">
    <source>
        <dbReference type="Proteomes" id="UP001472677"/>
    </source>
</evidence>
<dbReference type="PANTHER" id="PTHR37708">
    <property type="entry name" value="HOMEOBOX HOX-B3-LIKE PROTEIN"/>
    <property type="match status" value="1"/>
</dbReference>
<dbReference type="EMBL" id="JBBPBM010000009">
    <property type="protein sequence ID" value="KAK8569153.1"/>
    <property type="molecule type" value="Genomic_DNA"/>
</dbReference>
<feature type="compositionally biased region" description="Polar residues" evidence="1">
    <location>
        <begin position="190"/>
        <end position="212"/>
    </location>
</feature>
<feature type="region of interest" description="Disordered" evidence="1">
    <location>
        <begin position="140"/>
        <end position="164"/>
    </location>
</feature>
<feature type="region of interest" description="Disordered" evidence="1">
    <location>
        <begin position="186"/>
        <end position="220"/>
    </location>
</feature>
<protein>
    <submittedName>
        <fullName evidence="2">Uncharacterized protein</fullName>
    </submittedName>
</protein>
<reference evidence="2 3" key="1">
    <citation type="journal article" date="2024" name="G3 (Bethesda)">
        <title>Genome assembly of Hibiscus sabdariffa L. provides insights into metabolisms of medicinal natural products.</title>
        <authorList>
            <person name="Kim T."/>
        </authorList>
    </citation>
    <scope>NUCLEOTIDE SEQUENCE [LARGE SCALE GENOMIC DNA]</scope>
    <source>
        <strain evidence="2">TK-2024</strain>
        <tissue evidence="2">Old leaves</tissue>
    </source>
</reference>
<gene>
    <name evidence="2" type="ORF">V6N12_007685</name>
</gene>
<keyword evidence="3" id="KW-1185">Reference proteome</keyword>
<comment type="caution">
    <text evidence="2">The sequence shown here is derived from an EMBL/GenBank/DDBJ whole genome shotgun (WGS) entry which is preliminary data.</text>
</comment>